<accession>A0A835Y1L0</accession>
<dbReference type="SUPFAM" id="SSF50494">
    <property type="entry name" value="Trypsin-like serine proteases"/>
    <property type="match status" value="1"/>
</dbReference>
<gene>
    <name evidence="1" type="ORF">HYH03_012076</name>
</gene>
<dbReference type="EMBL" id="JAEHOE010000073">
    <property type="protein sequence ID" value="KAG2489439.1"/>
    <property type="molecule type" value="Genomic_DNA"/>
</dbReference>
<reference evidence="1" key="1">
    <citation type="journal article" date="2020" name="bioRxiv">
        <title>Comparative genomics of Chlamydomonas.</title>
        <authorList>
            <person name="Craig R.J."/>
            <person name="Hasan A.R."/>
            <person name="Ness R.W."/>
            <person name="Keightley P.D."/>
        </authorList>
    </citation>
    <scope>NUCLEOTIDE SEQUENCE</scope>
    <source>
        <strain evidence="1">CCAP 11/70</strain>
    </source>
</reference>
<dbReference type="OrthoDB" id="541755at2759"/>
<organism evidence="1 2">
    <name type="scientific">Edaphochlamys debaryana</name>
    <dbReference type="NCBI Taxonomy" id="47281"/>
    <lineage>
        <taxon>Eukaryota</taxon>
        <taxon>Viridiplantae</taxon>
        <taxon>Chlorophyta</taxon>
        <taxon>core chlorophytes</taxon>
        <taxon>Chlorophyceae</taxon>
        <taxon>CS clade</taxon>
        <taxon>Chlamydomonadales</taxon>
        <taxon>Chlamydomonadales incertae sedis</taxon>
        <taxon>Edaphochlamys</taxon>
    </lineage>
</organism>
<evidence type="ECO:0000313" key="1">
    <source>
        <dbReference type="EMBL" id="KAG2489439.1"/>
    </source>
</evidence>
<dbReference type="Gene3D" id="2.40.10.120">
    <property type="match status" value="1"/>
</dbReference>
<dbReference type="AlphaFoldDB" id="A0A835Y1L0"/>
<proteinExistence type="predicted"/>
<comment type="caution">
    <text evidence="1">The sequence shown here is derived from an EMBL/GenBank/DDBJ whole genome shotgun (WGS) entry which is preliminary data.</text>
</comment>
<name>A0A835Y1L0_9CHLO</name>
<sequence>MITKADAAAAIRATTGPGKERARLLAFLEQQTDDQLHQWLIQAEDGYETIVESIKEKADRAVAAAGGTLATATAGRDDSSVRAKELARYLATDHGYGSVFTPLLPRVLVTHRHGSHESWTPDTPVQVLVNDVNAGKQRNVECKVLGHHDQNDVVFCITDEELDAPDLDLGVAPGARYLLLGCSNRSQRKPYSVSQGVISTTIPDANGLIRGDAPSIPGYSGGGCFSEETGKLFAVNVGKDDRNGGRAMLVHVASLLTLLRTHKGAPVPEWDWGEGA</sequence>
<dbReference type="InterPro" id="IPR009003">
    <property type="entry name" value="Peptidase_S1_PA"/>
</dbReference>
<keyword evidence="2" id="KW-1185">Reference proteome</keyword>
<evidence type="ECO:0000313" key="2">
    <source>
        <dbReference type="Proteomes" id="UP000612055"/>
    </source>
</evidence>
<dbReference type="Proteomes" id="UP000612055">
    <property type="component" value="Unassembled WGS sequence"/>
</dbReference>
<dbReference type="Pfam" id="PF13365">
    <property type="entry name" value="Trypsin_2"/>
    <property type="match status" value="1"/>
</dbReference>
<protein>
    <submittedName>
        <fullName evidence="1">Uncharacterized protein</fullName>
    </submittedName>
</protein>